<dbReference type="Proteomes" id="UP001597508">
    <property type="component" value="Unassembled WGS sequence"/>
</dbReference>
<organism evidence="2 3">
    <name type="scientific">Pseudotenacibaculum haliotis</name>
    <dbReference type="NCBI Taxonomy" id="1862138"/>
    <lineage>
        <taxon>Bacteria</taxon>
        <taxon>Pseudomonadati</taxon>
        <taxon>Bacteroidota</taxon>
        <taxon>Flavobacteriia</taxon>
        <taxon>Flavobacteriales</taxon>
        <taxon>Flavobacteriaceae</taxon>
        <taxon>Pseudotenacibaculum</taxon>
    </lineage>
</organism>
<dbReference type="EMBL" id="JBHULH010000001">
    <property type="protein sequence ID" value="MFD2566053.1"/>
    <property type="molecule type" value="Genomic_DNA"/>
</dbReference>
<keyword evidence="3" id="KW-1185">Reference proteome</keyword>
<dbReference type="RefSeq" id="WP_379664775.1">
    <property type="nucleotide sequence ID" value="NZ_JBHULH010000001.1"/>
</dbReference>
<feature type="transmembrane region" description="Helical" evidence="1">
    <location>
        <begin position="12"/>
        <end position="31"/>
    </location>
</feature>
<keyword evidence="1" id="KW-1133">Transmembrane helix</keyword>
<evidence type="ECO:0000313" key="2">
    <source>
        <dbReference type="EMBL" id="MFD2566053.1"/>
    </source>
</evidence>
<keyword evidence="1" id="KW-0812">Transmembrane</keyword>
<keyword evidence="1" id="KW-0472">Membrane</keyword>
<feature type="transmembrane region" description="Helical" evidence="1">
    <location>
        <begin position="43"/>
        <end position="63"/>
    </location>
</feature>
<evidence type="ECO:0008006" key="4">
    <source>
        <dbReference type="Google" id="ProtNLM"/>
    </source>
</evidence>
<proteinExistence type="predicted"/>
<comment type="caution">
    <text evidence="2">The sequence shown here is derived from an EMBL/GenBank/DDBJ whole genome shotgun (WGS) entry which is preliminary data.</text>
</comment>
<reference evidence="3" key="1">
    <citation type="journal article" date="2019" name="Int. J. Syst. Evol. Microbiol.">
        <title>The Global Catalogue of Microorganisms (GCM) 10K type strain sequencing project: providing services to taxonomists for standard genome sequencing and annotation.</title>
        <authorList>
            <consortium name="The Broad Institute Genomics Platform"/>
            <consortium name="The Broad Institute Genome Sequencing Center for Infectious Disease"/>
            <person name="Wu L."/>
            <person name="Ma J."/>
        </authorList>
    </citation>
    <scope>NUCLEOTIDE SEQUENCE [LARGE SCALE GENOMIC DNA]</scope>
    <source>
        <strain evidence="3">KCTC 52127</strain>
    </source>
</reference>
<sequence>MRVFKEEQRFTQAWLIVLMVMSVLVPIGLIIKEYTSENSTMRTVEFVSILATIIGLTLPIFFFKLRTRIDEKGIHYRFFPFHRKFKTILWDEIATAHVRKYDAITEYGGWGFKGGFRRKKGRAINVSGDIGIQLELKNSKKILIGTQKETDAKKVIETYNYKLQETHEQAY</sequence>
<accession>A0ABW5LQ19</accession>
<evidence type="ECO:0000313" key="3">
    <source>
        <dbReference type="Proteomes" id="UP001597508"/>
    </source>
</evidence>
<protein>
    <recommendedName>
        <fullName evidence="4">PH domain-containing protein</fullName>
    </recommendedName>
</protein>
<evidence type="ECO:0000256" key="1">
    <source>
        <dbReference type="SAM" id="Phobius"/>
    </source>
</evidence>
<name>A0ABW5LQ19_9FLAO</name>
<gene>
    <name evidence="2" type="ORF">ACFSRZ_01640</name>
</gene>